<proteinExistence type="predicted"/>
<keyword evidence="3" id="KW-0479">Metal-binding</keyword>
<dbReference type="RefSeq" id="WP_126600489.1">
    <property type="nucleotide sequence ID" value="NZ_LR134510.1"/>
</dbReference>
<accession>A0A448TVV3</accession>
<keyword evidence="2" id="KW-0548">Nucleotidyltransferase</keyword>
<keyword evidence="7" id="KW-1185">Reference proteome</keyword>
<name>A0A448TVV3_9PAST</name>
<evidence type="ECO:0000313" key="6">
    <source>
        <dbReference type="EMBL" id="VEJ10062.1"/>
    </source>
</evidence>
<dbReference type="InterPro" id="IPR000123">
    <property type="entry name" value="Reverse_transcriptase_msDNA"/>
</dbReference>
<keyword evidence="4" id="KW-0460">Magnesium</keyword>
<organism evidence="6 7">
    <name type="scientific">Actinobacillus delphinicola</name>
    <dbReference type="NCBI Taxonomy" id="51161"/>
    <lineage>
        <taxon>Bacteria</taxon>
        <taxon>Pseudomonadati</taxon>
        <taxon>Pseudomonadota</taxon>
        <taxon>Gammaproteobacteria</taxon>
        <taxon>Pasteurellales</taxon>
        <taxon>Pasteurellaceae</taxon>
        <taxon>Actinobacillus</taxon>
    </lineage>
</organism>
<gene>
    <name evidence="6" type="ORF">NCTC12871_01570</name>
</gene>
<evidence type="ECO:0008006" key="8">
    <source>
        <dbReference type="Google" id="ProtNLM"/>
    </source>
</evidence>
<dbReference type="GO" id="GO:0046872">
    <property type="term" value="F:metal ion binding"/>
    <property type="evidence" value="ECO:0007669"/>
    <property type="project" value="UniProtKB-KW"/>
</dbReference>
<evidence type="ECO:0000256" key="2">
    <source>
        <dbReference type="ARBA" id="ARBA00022695"/>
    </source>
</evidence>
<evidence type="ECO:0000256" key="4">
    <source>
        <dbReference type="ARBA" id="ARBA00022842"/>
    </source>
</evidence>
<dbReference type="EMBL" id="LR134510">
    <property type="protein sequence ID" value="VEJ10062.1"/>
    <property type="molecule type" value="Genomic_DNA"/>
</dbReference>
<protein>
    <recommendedName>
        <fullName evidence="8">Retron-type reverse transcriptase</fullName>
    </recommendedName>
</protein>
<keyword evidence="1" id="KW-0808">Transferase</keyword>
<dbReference type="Proteomes" id="UP000279799">
    <property type="component" value="Chromosome"/>
</dbReference>
<evidence type="ECO:0000313" key="7">
    <source>
        <dbReference type="Proteomes" id="UP000279799"/>
    </source>
</evidence>
<keyword evidence="5" id="KW-0695">RNA-directed DNA polymerase</keyword>
<dbReference type="OrthoDB" id="7055795at2"/>
<evidence type="ECO:0000256" key="3">
    <source>
        <dbReference type="ARBA" id="ARBA00022723"/>
    </source>
</evidence>
<dbReference type="KEGG" id="adp:NCTC12871_01570"/>
<evidence type="ECO:0000256" key="5">
    <source>
        <dbReference type="ARBA" id="ARBA00022918"/>
    </source>
</evidence>
<dbReference type="AlphaFoldDB" id="A0A448TVV3"/>
<dbReference type="CDD" id="cd03487">
    <property type="entry name" value="RT_Bac_retron_II"/>
    <property type="match status" value="1"/>
</dbReference>
<dbReference type="GO" id="GO:0003964">
    <property type="term" value="F:RNA-directed DNA polymerase activity"/>
    <property type="evidence" value="ECO:0007669"/>
    <property type="project" value="UniProtKB-KW"/>
</dbReference>
<dbReference type="GO" id="GO:0003723">
    <property type="term" value="F:RNA binding"/>
    <property type="evidence" value="ECO:0007669"/>
    <property type="project" value="InterPro"/>
</dbReference>
<reference evidence="6 7" key="1">
    <citation type="submission" date="2018-12" db="EMBL/GenBank/DDBJ databases">
        <authorList>
            <consortium name="Pathogen Informatics"/>
        </authorList>
    </citation>
    <scope>NUCLEOTIDE SEQUENCE [LARGE SCALE GENOMIC DNA]</scope>
    <source>
        <strain evidence="6 7">NCTC12871</strain>
    </source>
</reference>
<sequence length="319" mass="37588">MTKLNTRNKSYNLEESPLYNIQYEQKLLKILNISQNDLIFVRENLKDFYHSFSKKHRIIQTPKNLLKQIHYRIGDLLARIAMPDYLMSGKKGASHIENAKLHLQEDLHVFTADIEKFFPSTKRQAIFKFFKNKLQCSHNIATILSELCTTHEGRLPTGSQLSMHLAFWTNFNMFEKIAKLSNQYDLRFSIFVDDLTFSGKTIPHNFKYQLKKIITSYGYQINTQKILLFKPFKIRRVTGIYIKNGDTHLPNTFLRELHTALQSWKDILKTSPDKLDKKKLETTYNKLLGSINYAALLDKKYKQIRKKVIAEKQKITQYQ</sequence>
<evidence type="ECO:0000256" key="1">
    <source>
        <dbReference type="ARBA" id="ARBA00022679"/>
    </source>
</evidence>